<sequence length="253" mass="27710">MSLTRPAFVTSKALKLPVLKELANRRIILASSSPRRKEIFETAGLRPEIIPSKFAEDLAKDLYDGNLADYPIATAGEKAIDVYESLVRDNDRDPPDLVISADTVVIFPPERITAEASANGSTVPGMQSQILEKPSSKEDQFRMLDLMAGKECEVITGVTIVYPTVDAPGYKLESMSCSTLCRFYDNSKEVIDAYIESNEGIDRAGGFAIQGLGGLLIEGVEGSYDNCVGFPSSAFWRWMTELSDEGTFSDAWN</sequence>
<dbReference type="GO" id="GO:0047429">
    <property type="term" value="F:nucleoside triphosphate diphosphatase activity"/>
    <property type="evidence" value="ECO:0007669"/>
    <property type="project" value="InterPro"/>
</dbReference>
<dbReference type="Gene3D" id="3.90.950.10">
    <property type="match status" value="1"/>
</dbReference>
<dbReference type="EMBL" id="JAKWFO010000014">
    <property type="protein sequence ID" value="KAI9632308.1"/>
    <property type="molecule type" value="Genomic_DNA"/>
</dbReference>
<gene>
    <name evidence="3" type="ORF">MKK02DRAFT_40612</name>
</gene>
<accession>A0AA38LRA5</accession>
<organism evidence="3 4">
    <name type="scientific">Dioszegia hungarica</name>
    <dbReference type="NCBI Taxonomy" id="4972"/>
    <lineage>
        <taxon>Eukaryota</taxon>
        <taxon>Fungi</taxon>
        <taxon>Dikarya</taxon>
        <taxon>Basidiomycota</taxon>
        <taxon>Agaricomycotina</taxon>
        <taxon>Tremellomycetes</taxon>
        <taxon>Tremellales</taxon>
        <taxon>Bulleribasidiaceae</taxon>
        <taxon>Dioszegia</taxon>
    </lineage>
</organism>
<reference evidence="3" key="1">
    <citation type="journal article" date="2022" name="G3 (Bethesda)">
        <title>High quality genome of the basidiomycete yeast Dioszegia hungarica PDD-24b-2 isolated from cloud water.</title>
        <authorList>
            <person name="Jarrige D."/>
            <person name="Haridas S."/>
            <person name="Bleykasten-Grosshans C."/>
            <person name="Joly M."/>
            <person name="Nadalig T."/>
            <person name="Sancelme M."/>
            <person name="Vuilleumier S."/>
            <person name="Grigoriev I.V."/>
            <person name="Amato P."/>
            <person name="Bringel F."/>
        </authorList>
    </citation>
    <scope>NUCLEOTIDE SEQUENCE</scope>
    <source>
        <strain evidence="3">PDD-24b-2</strain>
    </source>
</reference>
<evidence type="ECO:0000313" key="3">
    <source>
        <dbReference type="EMBL" id="KAI9632308.1"/>
    </source>
</evidence>
<keyword evidence="2" id="KW-0378">Hydrolase</keyword>
<keyword evidence="4" id="KW-1185">Reference proteome</keyword>
<evidence type="ECO:0000313" key="4">
    <source>
        <dbReference type="Proteomes" id="UP001164286"/>
    </source>
</evidence>
<dbReference type="SUPFAM" id="SSF52972">
    <property type="entry name" value="ITPase-like"/>
    <property type="match status" value="1"/>
</dbReference>
<dbReference type="CDD" id="cd00555">
    <property type="entry name" value="Maf"/>
    <property type="match status" value="1"/>
</dbReference>
<proteinExistence type="inferred from homology"/>
<comment type="caution">
    <text evidence="3">The sequence shown here is derived from an EMBL/GenBank/DDBJ whole genome shotgun (WGS) entry which is preliminary data.</text>
</comment>
<comment type="cofactor">
    <cofactor evidence="1">
        <name>a divalent metal cation</name>
        <dbReference type="ChEBI" id="CHEBI:60240"/>
    </cofactor>
</comment>
<evidence type="ECO:0000256" key="1">
    <source>
        <dbReference type="ARBA" id="ARBA00001968"/>
    </source>
</evidence>
<protein>
    <submittedName>
        <fullName evidence="3">Inosine triphosphate pyrophosphatase-like protein</fullName>
    </submittedName>
</protein>
<evidence type="ECO:0000256" key="2">
    <source>
        <dbReference type="ARBA" id="ARBA00022801"/>
    </source>
</evidence>
<dbReference type="HAMAP" id="MF_00528">
    <property type="entry name" value="Maf"/>
    <property type="match status" value="1"/>
</dbReference>
<name>A0AA38LRA5_9TREE</name>
<dbReference type="InterPro" id="IPR003697">
    <property type="entry name" value="Maf-like"/>
</dbReference>
<dbReference type="GeneID" id="77730383"/>
<dbReference type="AlphaFoldDB" id="A0AA38LRA5"/>
<dbReference type="PANTHER" id="PTHR43213:SF5">
    <property type="entry name" value="BIFUNCTIONAL DTTP_UTP PYROPHOSPHATASE_METHYLTRANSFERASE PROTEIN-RELATED"/>
    <property type="match status" value="1"/>
</dbReference>
<dbReference type="PANTHER" id="PTHR43213">
    <property type="entry name" value="BIFUNCTIONAL DTTP/UTP PYROPHOSPHATASE/METHYLTRANSFERASE PROTEIN-RELATED"/>
    <property type="match status" value="1"/>
</dbReference>
<dbReference type="Pfam" id="PF02545">
    <property type="entry name" value="Maf"/>
    <property type="match status" value="1"/>
</dbReference>
<dbReference type="Proteomes" id="UP001164286">
    <property type="component" value="Unassembled WGS sequence"/>
</dbReference>
<dbReference type="RefSeq" id="XP_052942085.1">
    <property type="nucleotide sequence ID" value="XM_053091178.1"/>
</dbReference>
<dbReference type="InterPro" id="IPR029001">
    <property type="entry name" value="ITPase-like_fam"/>
</dbReference>